<gene>
    <name evidence="2" type="ORF">GM418_01910</name>
</gene>
<evidence type="ECO:0008006" key="4">
    <source>
        <dbReference type="Google" id="ProtNLM"/>
    </source>
</evidence>
<accession>A0A6I6JNA5</accession>
<dbReference type="Gene3D" id="2.130.10.130">
    <property type="entry name" value="Integrin alpha, N-terminal"/>
    <property type="match status" value="1"/>
</dbReference>
<protein>
    <recommendedName>
        <fullName evidence="4">VCBS repeat-containing protein</fullName>
    </recommendedName>
</protein>
<dbReference type="SUPFAM" id="SSF69318">
    <property type="entry name" value="Integrin alpha N-terminal domain"/>
    <property type="match status" value="2"/>
</dbReference>
<reference evidence="2 3" key="1">
    <citation type="submission" date="2019-11" db="EMBL/GenBank/DDBJ databases">
        <authorList>
            <person name="Zheng R.K."/>
            <person name="Sun C.M."/>
        </authorList>
    </citation>
    <scope>NUCLEOTIDE SEQUENCE [LARGE SCALE GENOMIC DNA]</scope>
    <source>
        <strain evidence="2 3">WC007</strain>
    </source>
</reference>
<dbReference type="AlphaFoldDB" id="A0A6I6JNA5"/>
<dbReference type="Proteomes" id="UP000428260">
    <property type="component" value="Chromosome"/>
</dbReference>
<dbReference type="PANTHER" id="PTHR44103:SF1">
    <property type="entry name" value="PROPROTEIN CONVERTASE P"/>
    <property type="match status" value="1"/>
</dbReference>
<sequence>MGYNILVRDKMKIDVPIKTKPFSFASKCILLSLLLTNCSSEKNKWLSQDLSNGYGILKVGNSETTGRFGGGGWGRLNGADFDKDGDIDILANFGRGGNAVGTFAGLYFYENIGSPGNALLSEGIKLGDKEGHSFIGDINNDGLLDIFCEGELFTNISNQGNITFDKPIPAENPGWKACGEIDWDGDGLADRFITSRWHLEMVTGKDADTLRLPVGGKELLEDIFIRPFVCDWDGDNDPDLLIGQESGHITFIENESGTLQQERHILQKNPNVKSGCASVPALCDWDNDGDIDIIVGTAAGFLELYENHEKKFKPVKRLKADGQIIRIQAGEFGSVQGPGEARWGYLCPEACDWDMDGDIDIVAGTVSGENLLFENTGTKNKPILASPKKITIDWNNAQPVYPEGMRYIPAPDVLITQWRCKPVAFDWNKDGLPDYLTIDEKGVLACYPRFWKTDGTLGLKPATYPFTDENGFPLRFCTNEVPGRNGRIKFSLADWDNDGDLDIIRNGGFEDGKQNLDNGCNFVYLECLKSENNVSVFKWSGELIKSDSIRLQGHTDSPITFDVDGNGSLDIISGCEDGNIYFFLREWIDSKNNYSKF</sequence>
<dbReference type="RefSeq" id="WP_158862603.1">
    <property type="nucleotide sequence ID" value="NZ_CP046401.1"/>
</dbReference>
<dbReference type="KEGG" id="mcos:GM418_01910"/>
<name>A0A6I6JNA5_9BACT</name>
<organism evidence="2 3">
    <name type="scientific">Maribellus comscasis</name>
    <dbReference type="NCBI Taxonomy" id="2681766"/>
    <lineage>
        <taxon>Bacteria</taxon>
        <taxon>Pseudomonadati</taxon>
        <taxon>Bacteroidota</taxon>
        <taxon>Bacteroidia</taxon>
        <taxon>Marinilabiliales</taxon>
        <taxon>Prolixibacteraceae</taxon>
        <taxon>Maribellus</taxon>
    </lineage>
</organism>
<dbReference type="PANTHER" id="PTHR44103">
    <property type="entry name" value="PROPROTEIN CONVERTASE P"/>
    <property type="match status" value="1"/>
</dbReference>
<evidence type="ECO:0000313" key="3">
    <source>
        <dbReference type="Proteomes" id="UP000428260"/>
    </source>
</evidence>
<evidence type="ECO:0000256" key="1">
    <source>
        <dbReference type="ARBA" id="ARBA00022729"/>
    </source>
</evidence>
<dbReference type="InterPro" id="IPR028994">
    <property type="entry name" value="Integrin_alpha_N"/>
</dbReference>
<keyword evidence="3" id="KW-1185">Reference proteome</keyword>
<dbReference type="EMBL" id="CP046401">
    <property type="protein sequence ID" value="QGY42450.1"/>
    <property type="molecule type" value="Genomic_DNA"/>
</dbReference>
<keyword evidence="1" id="KW-0732">Signal</keyword>
<evidence type="ECO:0000313" key="2">
    <source>
        <dbReference type="EMBL" id="QGY42450.1"/>
    </source>
</evidence>
<dbReference type="Pfam" id="PF13517">
    <property type="entry name" value="FG-GAP_3"/>
    <property type="match status" value="1"/>
</dbReference>
<proteinExistence type="predicted"/>
<dbReference type="InterPro" id="IPR013517">
    <property type="entry name" value="FG-GAP"/>
</dbReference>